<sequence length="364" mass="39454">MSDIGSDDLEMYAERTGIPLTLPTRNPTQTPSAPITQEEVVVVGESITLDLGTGSGAWDDSELVNAWDAAVEEFKLHNPGPGTWLDKATAALAIGKPLTGAQHGESNVIRTRWYTETPPAKPTYVNPYTNSGPTSAGNAYLGNGNSEAGSTRKKSTVRTNLKRKRKREELARAAETSENALQAGTGGGRHEADGSLDMELDEEDEQVQDEPVRPYVVEHNPYARAPLSPAYTPASPPLYASKPASATQHGPSLPDRISRQRFPPQPTDRIPQNPYLQAPQQQQQQPTTYNQQPTAQPSSVSTYAPSSSGLYPEMGATGGGIPVTKEEASTRAVNAQWWAGYWFAMSEVMPSQAQLEQTQLQLQR</sequence>
<evidence type="ECO:0000313" key="1">
    <source>
        <dbReference type="EMBL" id="KAJ9095699.1"/>
    </source>
</evidence>
<keyword evidence="2" id="KW-1185">Reference proteome</keyword>
<proteinExistence type="predicted"/>
<gene>
    <name evidence="1" type="ORF">QFC21_005571</name>
</gene>
<name>A0ACC2V9P8_9TREE</name>
<dbReference type="Proteomes" id="UP001227268">
    <property type="component" value="Unassembled WGS sequence"/>
</dbReference>
<protein>
    <submittedName>
        <fullName evidence="1">Uncharacterized protein</fullName>
    </submittedName>
</protein>
<accession>A0ACC2V9P8</accession>
<organism evidence="1 2">
    <name type="scientific">Naganishia friedmannii</name>
    <dbReference type="NCBI Taxonomy" id="89922"/>
    <lineage>
        <taxon>Eukaryota</taxon>
        <taxon>Fungi</taxon>
        <taxon>Dikarya</taxon>
        <taxon>Basidiomycota</taxon>
        <taxon>Agaricomycotina</taxon>
        <taxon>Tremellomycetes</taxon>
        <taxon>Filobasidiales</taxon>
        <taxon>Filobasidiaceae</taxon>
        <taxon>Naganishia</taxon>
    </lineage>
</organism>
<dbReference type="EMBL" id="JASBWT010000021">
    <property type="protein sequence ID" value="KAJ9095699.1"/>
    <property type="molecule type" value="Genomic_DNA"/>
</dbReference>
<reference evidence="1" key="1">
    <citation type="submission" date="2023-04" db="EMBL/GenBank/DDBJ databases">
        <title>Draft Genome sequencing of Naganishia species isolated from polar environments using Oxford Nanopore Technology.</title>
        <authorList>
            <person name="Leo P."/>
            <person name="Venkateswaran K."/>
        </authorList>
    </citation>
    <scope>NUCLEOTIDE SEQUENCE</scope>
    <source>
        <strain evidence="1">MNA-CCFEE 5423</strain>
    </source>
</reference>
<evidence type="ECO:0000313" key="2">
    <source>
        <dbReference type="Proteomes" id="UP001227268"/>
    </source>
</evidence>
<comment type="caution">
    <text evidence="1">The sequence shown here is derived from an EMBL/GenBank/DDBJ whole genome shotgun (WGS) entry which is preliminary data.</text>
</comment>